<name>A0ACC7LXN6_9PSED</name>
<dbReference type="EMBL" id="JBIUGF010000040">
    <property type="protein sequence ID" value="MFJ1339261.1"/>
    <property type="molecule type" value="Genomic_DNA"/>
</dbReference>
<comment type="caution">
    <text evidence="1">The sequence shown here is derived from an EMBL/GenBank/DDBJ whole genome shotgun (WGS) entry which is preliminary data.</text>
</comment>
<keyword evidence="2" id="KW-1185">Reference proteome</keyword>
<protein>
    <submittedName>
        <fullName evidence="1">Outer membrane protein assembly factor BamE</fullName>
    </submittedName>
</protein>
<dbReference type="Proteomes" id="UP001615411">
    <property type="component" value="Unassembled WGS sequence"/>
</dbReference>
<evidence type="ECO:0000313" key="1">
    <source>
        <dbReference type="EMBL" id="MFJ1339261.1"/>
    </source>
</evidence>
<gene>
    <name evidence="1" type="ORF">ACIKP7_14125</name>
</gene>
<proteinExistence type="predicted"/>
<accession>A0ACC7LXN6</accession>
<sequence length="157" mass="17795">MFKPGNAFTRSLFAGCTLVMLVACGTTVSKVDSNGKTDAPIFKTVEQANRPDGSYVNLESLSKIREGMDKKQLFELIGPPHYAEGLFNVREWDYVLKIRQAEGQPDKICQYKILFDEQMAARSFYFKPADCIDHVAAAAERHQLKRLSQYDQTAHRD</sequence>
<organism evidence="1 2">
    <name type="scientific">Pseudomonas caricapapayae</name>
    <dbReference type="NCBI Taxonomy" id="46678"/>
    <lineage>
        <taxon>Bacteria</taxon>
        <taxon>Pseudomonadati</taxon>
        <taxon>Pseudomonadota</taxon>
        <taxon>Gammaproteobacteria</taxon>
        <taxon>Pseudomonadales</taxon>
        <taxon>Pseudomonadaceae</taxon>
        <taxon>Pseudomonas</taxon>
    </lineage>
</organism>
<reference evidence="1" key="1">
    <citation type="submission" date="2024-10" db="EMBL/GenBank/DDBJ databases">
        <title>Aeromonas and Pseudomonas from the Cagarras Archipelago, Rio de Janeiro, Brazil.</title>
        <authorList>
            <person name="Canellas A.L.B."/>
            <person name="Laport M.S."/>
        </authorList>
    </citation>
    <scope>NUCLEOTIDE SEQUENCE</scope>
    <source>
        <strain evidence="1">ACP-7</strain>
    </source>
</reference>
<evidence type="ECO:0000313" key="2">
    <source>
        <dbReference type="Proteomes" id="UP001615411"/>
    </source>
</evidence>